<proteinExistence type="predicted"/>
<feature type="region of interest" description="Disordered" evidence="1">
    <location>
        <begin position="152"/>
        <end position="180"/>
    </location>
</feature>
<dbReference type="Proteomes" id="UP000322000">
    <property type="component" value="Chromosome 6"/>
</dbReference>
<protein>
    <submittedName>
        <fullName evidence="4">Uncharacterized protein LOC113495427</fullName>
    </submittedName>
</protein>
<evidence type="ECO:0000256" key="2">
    <source>
        <dbReference type="SAM" id="SignalP"/>
    </source>
</evidence>
<dbReference type="RefSeq" id="XP_026729940.1">
    <property type="nucleotide sequence ID" value="XM_026874139.1"/>
</dbReference>
<dbReference type="OrthoDB" id="7338160at2759"/>
<dbReference type="GeneID" id="113495427"/>
<accession>A0A7E5VNP6</accession>
<feature type="signal peptide" evidence="2">
    <location>
        <begin position="1"/>
        <end position="19"/>
    </location>
</feature>
<evidence type="ECO:0000256" key="1">
    <source>
        <dbReference type="SAM" id="MobiDB-lite"/>
    </source>
</evidence>
<dbReference type="AlphaFoldDB" id="A0A7E5VNP6"/>
<name>A0A7E5VNP6_TRINI</name>
<reference evidence="4" key="1">
    <citation type="submission" date="2025-08" db="UniProtKB">
        <authorList>
            <consortium name="RefSeq"/>
        </authorList>
    </citation>
    <scope>IDENTIFICATION</scope>
</reference>
<organism evidence="3 4">
    <name type="scientific">Trichoplusia ni</name>
    <name type="common">Cabbage looper</name>
    <dbReference type="NCBI Taxonomy" id="7111"/>
    <lineage>
        <taxon>Eukaryota</taxon>
        <taxon>Metazoa</taxon>
        <taxon>Ecdysozoa</taxon>
        <taxon>Arthropoda</taxon>
        <taxon>Hexapoda</taxon>
        <taxon>Insecta</taxon>
        <taxon>Pterygota</taxon>
        <taxon>Neoptera</taxon>
        <taxon>Endopterygota</taxon>
        <taxon>Lepidoptera</taxon>
        <taxon>Glossata</taxon>
        <taxon>Ditrysia</taxon>
        <taxon>Noctuoidea</taxon>
        <taxon>Noctuidae</taxon>
        <taxon>Plusiinae</taxon>
        <taxon>Trichoplusia</taxon>
    </lineage>
</organism>
<dbReference type="InParanoid" id="A0A7E5VNP6"/>
<keyword evidence="2" id="KW-0732">Signal</keyword>
<gene>
    <name evidence="4" type="primary">LOC113495427</name>
</gene>
<sequence>MYFFFGILSLVFITIEARGTPKIEIFEIRETDNGLELKNLNTNTKNHQGSDSLLKLLRAPRTDNQASKLAKQLLSKLKSSLKTEDDTKTNRYYNYNYNDDAHIYILNSNMFDDESSYEELFIDKTRHERSSDRNELRDVLFQLLQPQKKLKKLRRDNKPLAPLSGSATFAPMRKRQYDYE</sequence>
<feature type="chain" id="PRO_5028977151" evidence="2">
    <location>
        <begin position="20"/>
        <end position="180"/>
    </location>
</feature>
<keyword evidence="3" id="KW-1185">Reference proteome</keyword>
<evidence type="ECO:0000313" key="3">
    <source>
        <dbReference type="Proteomes" id="UP000322000"/>
    </source>
</evidence>
<dbReference type="KEGG" id="tnl:113495427"/>
<evidence type="ECO:0000313" key="4">
    <source>
        <dbReference type="RefSeq" id="XP_026729940.1"/>
    </source>
</evidence>